<protein>
    <submittedName>
        <fullName evidence="4">Pep-cterm sorting domain-containing protein</fullName>
    </submittedName>
</protein>
<comment type="caution">
    <text evidence="4">The sequence shown here is derived from an EMBL/GenBank/DDBJ whole genome shotgun (WGS) entry which is preliminary data.</text>
</comment>
<dbReference type="OrthoDB" id="6359816at2759"/>
<dbReference type="Proteomes" id="UP001149090">
    <property type="component" value="Unassembled WGS sequence"/>
</dbReference>
<dbReference type="PROSITE" id="PS51886">
    <property type="entry name" value="TLDC"/>
    <property type="match status" value="1"/>
</dbReference>
<dbReference type="Pfam" id="PF07534">
    <property type="entry name" value="TLD"/>
    <property type="match status" value="1"/>
</dbReference>
<feature type="domain" description="BTB" evidence="2">
    <location>
        <begin position="25"/>
        <end position="98"/>
    </location>
</feature>
<dbReference type="SMART" id="SM00875">
    <property type="entry name" value="BACK"/>
    <property type="match status" value="1"/>
</dbReference>
<dbReference type="CDD" id="cd18186">
    <property type="entry name" value="BTB_POZ_ZBTB_KLHL-like"/>
    <property type="match status" value="1"/>
</dbReference>
<organism evidence="4 5">
    <name type="scientific">Anaeramoeba ignava</name>
    <name type="common">Anaerobic marine amoeba</name>
    <dbReference type="NCBI Taxonomy" id="1746090"/>
    <lineage>
        <taxon>Eukaryota</taxon>
        <taxon>Metamonada</taxon>
        <taxon>Anaeramoebidae</taxon>
        <taxon>Anaeramoeba</taxon>
    </lineage>
</organism>
<dbReference type="InterPro" id="IPR006571">
    <property type="entry name" value="TLDc_dom"/>
</dbReference>
<gene>
    <name evidence="4" type="ORF">M0811_12116</name>
</gene>
<dbReference type="CDD" id="cd14733">
    <property type="entry name" value="BACK"/>
    <property type="match status" value="1"/>
</dbReference>
<evidence type="ECO:0000259" key="2">
    <source>
        <dbReference type="PROSITE" id="PS50097"/>
    </source>
</evidence>
<evidence type="ECO:0000313" key="5">
    <source>
        <dbReference type="Proteomes" id="UP001149090"/>
    </source>
</evidence>
<dbReference type="AlphaFoldDB" id="A0A9Q0LAS1"/>
<dbReference type="Gene3D" id="1.25.40.420">
    <property type="match status" value="1"/>
</dbReference>
<sequence>MEIYENYQKFSNDLKNLLNSNDNFSDFQIVCRSIISNKETLFNCHKSILSARSDYFKSMFNSKMKEFHEGKLILTDASQGIVSEIINYFYTGKIQLTSNNAIEILIFSSKYLIDELIQVSSDFVKKYCSIENVVEIFKMAEVFNLEDLHNFCYQFILDKLPILLKSSYFQNFEENHIEKLLLNDNLNVREFDLFQALIHWAKYKNNIPNENINGNENLNGNKNLNGNQNLNENQNLNGNQNLNENQKEMIQDTISNLVDKIRFIDFSHNELEQTLNSNLIPNKVSRIIQKFHSFSSCIKKEFYANFLKRLHDEEKEANLLNSLIFHSRFPFKSEIVTERTHFEYLQEWINDNDLFKSLKLGFSTKSNGFSSAIFHQRCDDKGPTLVLIKSKNGYIFGGFTKVGFKPGNPGKIYDNSAFIFTLKNPSSYPCTKFPIQHQKGKYALFSISKKGPCFGGGYNDLPLGWDGVCDIDISSPDLKKGKTDIGFVYELPVWFTRGTSEIQGFFTGSFEFEIEEIEVFIK</sequence>
<dbReference type="InterPro" id="IPR000210">
    <property type="entry name" value="BTB/POZ_dom"/>
</dbReference>
<evidence type="ECO:0000259" key="3">
    <source>
        <dbReference type="PROSITE" id="PS51886"/>
    </source>
</evidence>
<dbReference type="PROSITE" id="PS50097">
    <property type="entry name" value="BTB"/>
    <property type="match status" value="1"/>
</dbReference>
<proteinExistence type="predicted"/>
<dbReference type="InterPro" id="IPR051481">
    <property type="entry name" value="BTB-POZ/Galectin-3-binding"/>
</dbReference>
<dbReference type="Pfam" id="PF00651">
    <property type="entry name" value="BTB"/>
    <property type="match status" value="1"/>
</dbReference>
<dbReference type="PANTHER" id="PTHR24410">
    <property type="entry name" value="HL07962P-RELATED"/>
    <property type="match status" value="1"/>
</dbReference>
<reference evidence="4" key="1">
    <citation type="submission" date="2022-10" db="EMBL/GenBank/DDBJ databases">
        <title>Novel sulphate-reducing endosymbionts in the free-living metamonad Anaeramoeba.</title>
        <authorList>
            <person name="Jerlstrom-Hultqvist J."/>
            <person name="Cepicka I."/>
            <person name="Gallot-Lavallee L."/>
            <person name="Salas-Leiva D."/>
            <person name="Curtis B.A."/>
            <person name="Zahonova K."/>
            <person name="Pipaliya S."/>
            <person name="Dacks J."/>
            <person name="Roger A.J."/>
        </authorList>
    </citation>
    <scope>NUCLEOTIDE SEQUENCE</scope>
    <source>
        <strain evidence="4">BMAN</strain>
    </source>
</reference>
<feature type="domain" description="TLDc" evidence="3">
    <location>
        <begin position="335"/>
        <end position="497"/>
    </location>
</feature>
<dbReference type="SUPFAM" id="SSF54695">
    <property type="entry name" value="POZ domain"/>
    <property type="match status" value="1"/>
</dbReference>
<evidence type="ECO:0000256" key="1">
    <source>
        <dbReference type="SAM" id="MobiDB-lite"/>
    </source>
</evidence>
<dbReference type="Gene3D" id="3.30.710.10">
    <property type="entry name" value="Potassium Channel Kv1.1, Chain A"/>
    <property type="match status" value="1"/>
</dbReference>
<dbReference type="InterPro" id="IPR011705">
    <property type="entry name" value="BACK"/>
</dbReference>
<keyword evidence="5" id="KW-1185">Reference proteome</keyword>
<dbReference type="PANTHER" id="PTHR24410:SF23">
    <property type="entry name" value="BTB DOMAIN-CONTAINING PROTEIN-RELATED"/>
    <property type="match status" value="1"/>
</dbReference>
<accession>A0A9Q0LAS1</accession>
<dbReference type="EMBL" id="JAPDFW010000111">
    <property type="protein sequence ID" value="KAJ5068944.1"/>
    <property type="molecule type" value="Genomic_DNA"/>
</dbReference>
<dbReference type="InterPro" id="IPR011333">
    <property type="entry name" value="SKP1/BTB/POZ_sf"/>
</dbReference>
<name>A0A9Q0LAS1_ANAIG</name>
<dbReference type="SMART" id="SM00584">
    <property type="entry name" value="TLDc"/>
    <property type="match status" value="1"/>
</dbReference>
<dbReference type="Pfam" id="PF07707">
    <property type="entry name" value="BACK"/>
    <property type="match status" value="1"/>
</dbReference>
<dbReference type="SMART" id="SM00225">
    <property type="entry name" value="BTB"/>
    <property type="match status" value="1"/>
</dbReference>
<evidence type="ECO:0000313" key="4">
    <source>
        <dbReference type="EMBL" id="KAJ5068944.1"/>
    </source>
</evidence>
<feature type="region of interest" description="Disordered" evidence="1">
    <location>
        <begin position="215"/>
        <end position="240"/>
    </location>
</feature>